<name>A0A6G0X3N1_9STRA</name>
<evidence type="ECO:0000259" key="3">
    <source>
        <dbReference type="Pfam" id="PF03372"/>
    </source>
</evidence>
<comment type="caution">
    <text evidence="4">The sequence shown here is derived from an EMBL/GenBank/DDBJ whole genome shotgun (WGS) entry which is preliminary data.</text>
</comment>
<feature type="region of interest" description="Disordered" evidence="2">
    <location>
        <begin position="456"/>
        <end position="478"/>
    </location>
</feature>
<gene>
    <name evidence="4" type="ORF">Ae201684_008782</name>
</gene>
<feature type="region of interest" description="Disordered" evidence="2">
    <location>
        <begin position="506"/>
        <end position="542"/>
    </location>
</feature>
<feature type="region of interest" description="Disordered" evidence="2">
    <location>
        <begin position="1"/>
        <end position="51"/>
    </location>
</feature>
<protein>
    <recommendedName>
        <fullName evidence="3">Endonuclease/exonuclease/phosphatase domain-containing protein</fullName>
    </recommendedName>
</protein>
<dbReference type="AlphaFoldDB" id="A0A6G0X3N1"/>
<dbReference type="Pfam" id="PF03372">
    <property type="entry name" value="Exo_endo_phos"/>
    <property type="match status" value="1"/>
</dbReference>
<dbReference type="InterPro" id="IPR036691">
    <property type="entry name" value="Endo/exonu/phosph_ase_sf"/>
</dbReference>
<keyword evidence="5" id="KW-1185">Reference proteome</keyword>
<dbReference type="VEuPathDB" id="FungiDB:AeMF1_010656"/>
<evidence type="ECO:0000313" key="4">
    <source>
        <dbReference type="EMBL" id="KAF0734540.1"/>
    </source>
</evidence>
<feature type="compositionally biased region" description="Basic residues" evidence="2">
    <location>
        <begin position="36"/>
        <end position="46"/>
    </location>
</feature>
<proteinExistence type="predicted"/>
<evidence type="ECO:0000313" key="5">
    <source>
        <dbReference type="Proteomes" id="UP000481153"/>
    </source>
</evidence>
<feature type="coiled-coil region" evidence="1">
    <location>
        <begin position="695"/>
        <end position="874"/>
    </location>
</feature>
<accession>A0A6G0X3N1</accession>
<feature type="compositionally biased region" description="Polar residues" evidence="2">
    <location>
        <begin position="19"/>
        <end position="32"/>
    </location>
</feature>
<dbReference type="PANTHER" id="PTHR12121">
    <property type="entry name" value="CARBON CATABOLITE REPRESSOR PROTEIN 4"/>
    <property type="match status" value="1"/>
</dbReference>
<feature type="coiled-coil region" evidence="1">
    <location>
        <begin position="927"/>
        <end position="1018"/>
    </location>
</feature>
<evidence type="ECO:0000256" key="1">
    <source>
        <dbReference type="SAM" id="Coils"/>
    </source>
</evidence>
<sequence>MHNGDDHVEVTGESREPSTTEQRTSELNQPESQVGRGRRPSGRGKFARVPQRRAPTNVNVFSAIPNYDRAYTSYSETKENATSFRVVSFNVLADYLALSPTGSLAHSHPSQAWKYQWSFRRTRLLREILSWQAAIVCLQEDDHYGDYFEPELRKYGYVGANKQRTGVDTLDGCSIFVKADVFEIKRVVPLEYNQPGHAVLDRDNVALVLLLEHQASKEQIVVANTHILFNPRRGDVKLAQLQLLFETVESLECSKKILCGDFNLTPKSSLYEFISSGVLNGVSVATGEASGQYARGNHSYFHNDFHSKSDETVERHQGAGTAAYRFKPPTTPVRHGNSLGVQATHDLHLRSAYAQHPTDQTTGEPFATSYHDRFLGTVDYIWYGNVECTGVVEMPQMDFFQQIRALPTRDLGSDHLSLVADFALLRESHKMSLVDDDDLPSFSQDNNVVDEAEAPHELILDDPAETPPPLYTDKEPLKSAASSASSIYDYLDQVEMKSVQQLQLTASSAKSRQLPPLGRRTQVVWEPSPPPSSVKSSRSSQDNQYYAEIREKLVTLNIELQDKTQTIELLHAARKKDKAKAKEKAAQAEKEFKAALLAQKTQLEKDIEKQLDFAQTLVADKAELVKQCEAITAELKKSQERIQQTEESFQRQMKDAKERWTVQEKVKRDQWMVKKTEEIKKSTIKALEPDVQAIMTKCKENLDKARDAAADDKRKLIIAHEKEKDELLKRQREEYEKKLVEAWEKERSKLMYRLDAADAELQQQLNQQRRRLQDEAEKARNDLVLEMRALKLQHSRDLEDMRVVERQRIDHELTQLQKEKEELARRYDADAAALREKCKLEVDAMQSSIAASLRSEMEKEKAKWEAEMIKRRDEKIQMVIDKLHGETQKKVDAAEKRLAAQYELDTREFEKKLRAAGDIEAAWMEKNRELFDKCTKLEQQRDLMQAKCTEQAQALQAAQDNVARYSAALQEEREILSQERHNVARHVDAIRNESERERETLKSAVVSLEAKLDMMERKHAAYIADMRANHDDILEKLHARVRATVAKKDDMIETLREELHMTQVRVTKCEAIINQQREQLIA</sequence>
<dbReference type="PANTHER" id="PTHR12121:SF34">
    <property type="entry name" value="PROTEIN ANGEL"/>
    <property type="match status" value="1"/>
</dbReference>
<feature type="compositionally biased region" description="Basic and acidic residues" evidence="2">
    <location>
        <begin position="1"/>
        <end position="18"/>
    </location>
</feature>
<keyword evidence="1" id="KW-0175">Coiled coil</keyword>
<dbReference type="Gene3D" id="3.60.10.10">
    <property type="entry name" value="Endonuclease/exonuclease/phosphatase"/>
    <property type="match status" value="1"/>
</dbReference>
<dbReference type="Proteomes" id="UP000481153">
    <property type="component" value="Unassembled WGS sequence"/>
</dbReference>
<dbReference type="SUPFAM" id="SSF56219">
    <property type="entry name" value="DNase I-like"/>
    <property type="match status" value="1"/>
</dbReference>
<dbReference type="EMBL" id="VJMJ01000111">
    <property type="protein sequence ID" value="KAF0734540.1"/>
    <property type="molecule type" value="Genomic_DNA"/>
</dbReference>
<feature type="coiled-coil region" evidence="1">
    <location>
        <begin position="546"/>
        <end position="659"/>
    </location>
</feature>
<dbReference type="InterPro" id="IPR005135">
    <property type="entry name" value="Endo/exonuclease/phosphatase"/>
</dbReference>
<reference evidence="4 5" key="1">
    <citation type="submission" date="2019-07" db="EMBL/GenBank/DDBJ databases">
        <title>Genomics analysis of Aphanomyces spp. identifies a new class of oomycete effector associated with host adaptation.</title>
        <authorList>
            <person name="Gaulin E."/>
        </authorList>
    </citation>
    <scope>NUCLEOTIDE SEQUENCE [LARGE SCALE GENOMIC DNA]</scope>
    <source>
        <strain evidence="4 5">ATCC 201684</strain>
    </source>
</reference>
<feature type="domain" description="Endonuclease/exonuclease/phosphatase" evidence="3">
    <location>
        <begin position="88"/>
        <end position="415"/>
    </location>
</feature>
<dbReference type="InterPro" id="IPR050410">
    <property type="entry name" value="CCR4/nocturin_mRNA_transcr"/>
</dbReference>
<evidence type="ECO:0000256" key="2">
    <source>
        <dbReference type="SAM" id="MobiDB-lite"/>
    </source>
</evidence>
<organism evidence="4 5">
    <name type="scientific">Aphanomyces euteiches</name>
    <dbReference type="NCBI Taxonomy" id="100861"/>
    <lineage>
        <taxon>Eukaryota</taxon>
        <taxon>Sar</taxon>
        <taxon>Stramenopiles</taxon>
        <taxon>Oomycota</taxon>
        <taxon>Saprolegniomycetes</taxon>
        <taxon>Saprolegniales</taxon>
        <taxon>Verrucalvaceae</taxon>
        <taxon>Aphanomyces</taxon>
    </lineage>
</organism>
<dbReference type="GO" id="GO:0000175">
    <property type="term" value="F:3'-5'-RNA exonuclease activity"/>
    <property type="evidence" value="ECO:0007669"/>
    <property type="project" value="TreeGrafter"/>
</dbReference>